<proteinExistence type="predicted"/>
<name>A0A9P6A412_PLEER</name>
<dbReference type="Pfam" id="PF21530">
    <property type="entry name" value="Pif1_2B_dom"/>
    <property type="match status" value="1"/>
</dbReference>
<dbReference type="OrthoDB" id="432234at2759"/>
<comment type="caution">
    <text evidence="2">The sequence shown here is derived from an EMBL/GenBank/DDBJ whole genome shotgun (WGS) entry which is preliminary data.</text>
</comment>
<reference evidence="2" key="1">
    <citation type="submission" date="2020-11" db="EMBL/GenBank/DDBJ databases">
        <authorList>
            <consortium name="DOE Joint Genome Institute"/>
            <person name="Ahrendt S."/>
            <person name="Riley R."/>
            <person name="Andreopoulos W."/>
            <person name="Labutti K."/>
            <person name="Pangilinan J."/>
            <person name="Ruiz-Duenas F.J."/>
            <person name="Barrasa J.M."/>
            <person name="Sanchez-Garcia M."/>
            <person name="Camarero S."/>
            <person name="Miyauchi S."/>
            <person name="Serrano A."/>
            <person name="Linde D."/>
            <person name="Babiker R."/>
            <person name="Drula E."/>
            <person name="Ayuso-Fernandez I."/>
            <person name="Pacheco R."/>
            <person name="Padilla G."/>
            <person name="Ferreira P."/>
            <person name="Barriuso J."/>
            <person name="Kellner H."/>
            <person name="Castanera R."/>
            <person name="Alfaro M."/>
            <person name="Ramirez L."/>
            <person name="Pisabarro A.G."/>
            <person name="Kuo A."/>
            <person name="Tritt A."/>
            <person name="Lipzen A."/>
            <person name="He G."/>
            <person name="Yan M."/>
            <person name="Ng V."/>
            <person name="Cullen D."/>
            <person name="Martin F."/>
            <person name="Rosso M.-N."/>
            <person name="Henrissat B."/>
            <person name="Hibbett D."/>
            <person name="Martinez A.T."/>
            <person name="Grigoriev I.V."/>
        </authorList>
    </citation>
    <scope>NUCLEOTIDE SEQUENCE</scope>
    <source>
        <strain evidence="2">ATCC 90797</strain>
    </source>
</reference>
<sequence>MTWFLLNCSWITLPRLPQAHIIHRFPRREDVERANQSRMNLLNAEQGVFKAIDGGAITDEEQRSKILSNVMAPPVLVLRVGAQVMLIKNQEDGMLVNGSIGKISRFVDPAVYGTDQDVEGAFAPQIVGSSAATEALVKKDSKKSANVAAVKLYPVVEFLLPNGGRREMLVLPDIWKVELPSGEVQASRSQVGIALVAPRN</sequence>
<evidence type="ECO:0000313" key="2">
    <source>
        <dbReference type="EMBL" id="KAF9499685.1"/>
    </source>
</evidence>
<protein>
    <recommendedName>
        <fullName evidence="1">DNA helicase Pif1-like 2B domain-containing protein</fullName>
    </recommendedName>
</protein>
<organism evidence="2 3">
    <name type="scientific">Pleurotus eryngii</name>
    <name type="common">Boletus of the steppes</name>
    <dbReference type="NCBI Taxonomy" id="5323"/>
    <lineage>
        <taxon>Eukaryota</taxon>
        <taxon>Fungi</taxon>
        <taxon>Dikarya</taxon>
        <taxon>Basidiomycota</taxon>
        <taxon>Agaricomycotina</taxon>
        <taxon>Agaricomycetes</taxon>
        <taxon>Agaricomycetidae</taxon>
        <taxon>Agaricales</taxon>
        <taxon>Pleurotineae</taxon>
        <taxon>Pleurotaceae</taxon>
        <taxon>Pleurotus</taxon>
    </lineage>
</organism>
<keyword evidence="3" id="KW-1185">Reference proteome</keyword>
<evidence type="ECO:0000259" key="1">
    <source>
        <dbReference type="Pfam" id="PF21530"/>
    </source>
</evidence>
<dbReference type="EMBL" id="MU154531">
    <property type="protein sequence ID" value="KAF9499685.1"/>
    <property type="molecule type" value="Genomic_DNA"/>
</dbReference>
<accession>A0A9P6A412</accession>
<dbReference type="Proteomes" id="UP000807025">
    <property type="component" value="Unassembled WGS sequence"/>
</dbReference>
<dbReference type="InterPro" id="IPR049163">
    <property type="entry name" value="Pif1-like_2B_dom"/>
</dbReference>
<gene>
    <name evidence="2" type="ORF">BDN71DRAFT_137107</name>
</gene>
<evidence type="ECO:0000313" key="3">
    <source>
        <dbReference type="Proteomes" id="UP000807025"/>
    </source>
</evidence>
<dbReference type="AlphaFoldDB" id="A0A9P6A412"/>
<feature type="domain" description="DNA helicase Pif1-like 2B" evidence="1">
    <location>
        <begin position="64"/>
        <end position="106"/>
    </location>
</feature>